<dbReference type="InterPro" id="IPR058790">
    <property type="entry name" value="BSH_CusB"/>
</dbReference>
<dbReference type="SUPFAM" id="SSF111369">
    <property type="entry name" value="HlyD-like secretion proteins"/>
    <property type="match status" value="1"/>
</dbReference>
<dbReference type="Gene3D" id="2.40.30.170">
    <property type="match status" value="1"/>
</dbReference>
<evidence type="ECO:0000313" key="6">
    <source>
        <dbReference type="Proteomes" id="UP000770785"/>
    </source>
</evidence>
<feature type="compositionally biased region" description="Basic and acidic residues" evidence="2">
    <location>
        <begin position="45"/>
        <end position="60"/>
    </location>
</feature>
<keyword evidence="3" id="KW-0732">Signal</keyword>
<feature type="region of interest" description="Disordered" evidence="2">
    <location>
        <begin position="33"/>
        <end position="60"/>
    </location>
</feature>
<evidence type="ECO:0000256" key="3">
    <source>
        <dbReference type="SAM" id="SignalP"/>
    </source>
</evidence>
<gene>
    <name evidence="5" type="ORF">GGR27_003865</name>
</gene>
<evidence type="ECO:0000256" key="1">
    <source>
        <dbReference type="ARBA" id="ARBA00022448"/>
    </source>
</evidence>
<sequence>MVSKYLGGGLSALLLLFLLCTCDRAQEAGDDQEIGTVVNNNNTVQDDHADEDHDDHGGEEGIHLTTLQLETMDIGFGDFVNLKINDFVSATGTLDLPPNGYADVSARARGFVRNARNYVEGNYVKKGAVLGYLENPDFIDHQQHYLEVIAELTFLRQELERQEVLLAAEAGILKNVQRLRSEVAAKTAQLAGIKQRLEYLGIRTAGLLPDNITNRITLFAPRAGYITSIAMHEGMYVEPNIKLMELIDESHFHLELDVFERDVAKISKGQRLTYTIPSLGPERYEATVHVIGKEFNETNKTVRIHAHPTGRQPPFVRGRFVEARIFLTDQTVRALPEAAVLRDGESAYIFVAPAENDGDEVAFERLRVNPGITDGGYTAVRLIDPLPETMRIVTRGAYFVYAQSQAGELEHEH</sequence>
<protein>
    <submittedName>
        <fullName evidence="5">Cobalt-zinc-cadmium efflux system membrane fusion protein</fullName>
    </submittedName>
</protein>
<feature type="chain" id="PRO_5045460860" evidence="3">
    <location>
        <begin position="26"/>
        <end position="413"/>
    </location>
</feature>
<dbReference type="PANTHER" id="PTHR30097">
    <property type="entry name" value="CATION EFFLUX SYSTEM PROTEIN CUSB"/>
    <property type="match status" value="1"/>
</dbReference>
<dbReference type="EMBL" id="JAATJH010000011">
    <property type="protein sequence ID" value="NJC28342.1"/>
    <property type="molecule type" value="Genomic_DNA"/>
</dbReference>
<proteinExistence type="predicted"/>
<evidence type="ECO:0000259" key="4">
    <source>
        <dbReference type="Pfam" id="PF25919"/>
    </source>
</evidence>
<accession>A0ABX0XGL9</accession>
<keyword evidence="6" id="KW-1185">Reference proteome</keyword>
<comment type="caution">
    <text evidence="5">The sequence shown here is derived from an EMBL/GenBank/DDBJ whole genome shotgun (WGS) entry which is preliminary data.</text>
</comment>
<name>A0ABX0XGL9_9BACT</name>
<reference evidence="5 6" key="1">
    <citation type="submission" date="2020-03" db="EMBL/GenBank/DDBJ databases">
        <title>Genomic Encyclopedia of Type Strains, Phase IV (KMG-IV): sequencing the most valuable type-strain genomes for metagenomic binning, comparative biology and taxonomic classification.</title>
        <authorList>
            <person name="Goeker M."/>
        </authorList>
    </citation>
    <scope>NUCLEOTIDE SEQUENCE [LARGE SCALE GENOMIC DNA]</scope>
    <source>
        <strain evidence="5 6">DSM 105096</strain>
    </source>
</reference>
<dbReference type="RefSeq" id="WP_168040242.1">
    <property type="nucleotide sequence ID" value="NZ_JAATJH010000011.1"/>
</dbReference>
<dbReference type="PANTHER" id="PTHR30097:SF4">
    <property type="entry name" value="SLR6042 PROTEIN"/>
    <property type="match status" value="1"/>
</dbReference>
<evidence type="ECO:0000256" key="2">
    <source>
        <dbReference type="SAM" id="MobiDB-lite"/>
    </source>
</evidence>
<dbReference type="Proteomes" id="UP000770785">
    <property type="component" value="Unassembled WGS sequence"/>
</dbReference>
<dbReference type="Pfam" id="PF25919">
    <property type="entry name" value="BSH_CusB"/>
    <property type="match status" value="1"/>
</dbReference>
<organism evidence="5 6">
    <name type="scientific">Neolewinella antarctica</name>
    <dbReference type="NCBI Taxonomy" id="442734"/>
    <lineage>
        <taxon>Bacteria</taxon>
        <taxon>Pseudomonadati</taxon>
        <taxon>Bacteroidota</taxon>
        <taxon>Saprospiria</taxon>
        <taxon>Saprospirales</taxon>
        <taxon>Lewinellaceae</taxon>
        <taxon>Neolewinella</taxon>
    </lineage>
</organism>
<evidence type="ECO:0000313" key="5">
    <source>
        <dbReference type="EMBL" id="NJC28342.1"/>
    </source>
</evidence>
<keyword evidence="1" id="KW-0813">Transport</keyword>
<dbReference type="Gene3D" id="2.40.420.20">
    <property type="match status" value="1"/>
</dbReference>
<feature type="domain" description="CusB-like barrel-sandwich hybrid" evidence="4">
    <location>
        <begin position="103"/>
        <end position="245"/>
    </location>
</feature>
<dbReference type="InterPro" id="IPR051909">
    <property type="entry name" value="MFP_Cation_Efflux"/>
</dbReference>
<feature type="signal peptide" evidence="3">
    <location>
        <begin position="1"/>
        <end position="25"/>
    </location>
</feature>